<reference evidence="1 2" key="1">
    <citation type="submission" date="2019-08" db="EMBL/GenBank/DDBJ databases">
        <title>Deep-cultivation of Planctomycetes and their phenomic and genomic characterization uncovers novel biology.</title>
        <authorList>
            <person name="Wiegand S."/>
            <person name="Jogler M."/>
            <person name="Boedeker C."/>
            <person name="Pinto D."/>
            <person name="Vollmers J."/>
            <person name="Rivas-Marin E."/>
            <person name="Kohn T."/>
            <person name="Peeters S.H."/>
            <person name="Heuer A."/>
            <person name="Rast P."/>
            <person name="Oberbeckmann S."/>
            <person name="Bunk B."/>
            <person name="Jeske O."/>
            <person name="Meyerdierks A."/>
            <person name="Storesund J.E."/>
            <person name="Kallscheuer N."/>
            <person name="Luecker S."/>
            <person name="Lage O.M."/>
            <person name="Pohl T."/>
            <person name="Merkel B.J."/>
            <person name="Hornburger P."/>
            <person name="Mueller R.-W."/>
            <person name="Bruemmer F."/>
            <person name="Labrenz M."/>
            <person name="Spormann A.M."/>
            <person name="Op den Camp H."/>
            <person name="Overmann J."/>
            <person name="Amann R."/>
            <person name="Jetten M.S.M."/>
            <person name="Mascher T."/>
            <person name="Medema M.H."/>
            <person name="Devos D.P."/>
            <person name="Kaster A.-K."/>
            <person name="Ovreas L."/>
            <person name="Rohde M."/>
            <person name="Galperin M.Y."/>
            <person name="Jogler C."/>
        </authorList>
    </citation>
    <scope>NUCLEOTIDE SEQUENCE [LARGE SCALE GENOMIC DNA]</scope>
    <source>
        <strain evidence="1 2">FC18</strain>
    </source>
</reference>
<dbReference type="KEGG" id="mff:MFFC18_26730"/>
<evidence type="ECO:0000313" key="1">
    <source>
        <dbReference type="EMBL" id="QEG22789.1"/>
    </source>
</evidence>
<name>A0A5B9PBH2_9BACT</name>
<dbReference type="EMBL" id="CP042912">
    <property type="protein sequence ID" value="QEG22789.1"/>
    <property type="molecule type" value="Genomic_DNA"/>
</dbReference>
<keyword evidence="2" id="KW-1185">Reference proteome</keyword>
<dbReference type="Proteomes" id="UP000322214">
    <property type="component" value="Chromosome"/>
</dbReference>
<accession>A0A5B9PBH2</accession>
<protein>
    <submittedName>
        <fullName evidence="1">Uncharacterized protein</fullName>
    </submittedName>
</protein>
<gene>
    <name evidence="1" type="ORF">MFFC18_26730</name>
</gene>
<proteinExistence type="predicted"/>
<dbReference type="STRING" id="980251.GCA_001642875_01462"/>
<sequence>MSVCAQVQKNNSFSLTLISGVDGDSVANASRACACAYEIEECEEIHLVKRKGIDRLIAIFDSRFASRANGETTILPITSQVNAQQTIAFYERKDSELTIDDLVAISKFLPWNESKFPQGVSEYRAFDDPIELSTFGSKIADQPSILSFTKTIQDGIGTVRYMAGTTLKEKGKTHVSSLLVLGFENNVDIQAISFDELELPTPARHMISGNALLILFNPNRDDGATKHLNDWLDQLEQIKAGHE</sequence>
<dbReference type="AlphaFoldDB" id="A0A5B9PBH2"/>
<organism evidence="1 2">
    <name type="scientific">Mariniblastus fucicola</name>
    <dbReference type="NCBI Taxonomy" id="980251"/>
    <lineage>
        <taxon>Bacteria</taxon>
        <taxon>Pseudomonadati</taxon>
        <taxon>Planctomycetota</taxon>
        <taxon>Planctomycetia</taxon>
        <taxon>Pirellulales</taxon>
        <taxon>Pirellulaceae</taxon>
        <taxon>Mariniblastus</taxon>
    </lineage>
</organism>
<evidence type="ECO:0000313" key="2">
    <source>
        <dbReference type="Proteomes" id="UP000322214"/>
    </source>
</evidence>